<proteinExistence type="predicted"/>
<comment type="caution">
    <text evidence="1">The sequence shown here is derived from an EMBL/GenBank/DDBJ whole genome shotgun (WGS) entry which is preliminary data.</text>
</comment>
<reference evidence="1 2" key="1">
    <citation type="submission" date="2018-10" db="EMBL/GenBank/DDBJ databases">
        <title>Genomic Encyclopedia of Archaeal and Bacterial Type Strains, Phase II (KMG-II): from individual species to whole genera.</title>
        <authorList>
            <person name="Goeker M."/>
        </authorList>
    </citation>
    <scope>NUCLEOTIDE SEQUENCE [LARGE SCALE GENOMIC DNA]</scope>
    <source>
        <strain evidence="1 2">DSM 18602</strain>
    </source>
</reference>
<gene>
    <name evidence="1" type="ORF">BDD43_4432</name>
</gene>
<evidence type="ECO:0000313" key="2">
    <source>
        <dbReference type="Proteomes" id="UP000268007"/>
    </source>
</evidence>
<sequence>MQRKEFLRKAAVLATIPLVKPFNSLAKLNSPNRPELFMDAYLNLYTQKLHEGFRIPNAGSAHTAKELVEQHIKLAARTNNVEAKKNSMFQEYVVKPIINKAALNGVGPKGNIQRFKDSKLGSASTLVHTHQFPDQSSAAFDRSRYCDPHQKQIFEEEDCLWITPLTKYNPYENIYWVELELDYILYNPLYFYNGLPMENPQIHTMSPELAQSIYDTNTVHRFVKNKTFKTQRFIYSDTPDNNPFRNPIITKIWWGHDLAVQEYNNLVPIQPYDTSTTGYVINPGYKESCRNCI</sequence>
<accession>A0A495J5F9</accession>
<dbReference type="AlphaFoldDB" id="A0A495J5F9"/>
<organism evidence="1 2">
    <name type="scientific">Mucilaginibacter gracilis</name>
    <dbReference type="NCBI Taxonomy" id="423350"/>
    <lineage>
        <taxon>Bacteria</taxon>
        <taxon>Pseudomonadati</taxon>
        <taxon>Bacteroidota</taxon>
        <taxon>Sphingobacteriia</taxon>
        <taxon>Sphingobacteriales</taxon>
        <taxon>Sphingobacteriaceae</taxon>
        <taxon>Mucilaginibacter</taxon>
    </lineage>
</organism>
<evidence type="ECO:0000313" key="1">
    <source>
        <dbReference type="EMBL" id="RKR84205.1"/>
    </source>
</evidence>
<dbReference type="Proteomes" id="UP000268007">
    <property type="component" value="Unassembled WGS sequence"/>
</dbReference>
<dbReference type="EMBL" id="RBKU01000001">
    <property type="protein sequence ID" value="RKR84205.1"/>
    <property type="molecule type" value="Genomic_DNA"/>
</dbReference>
<dbReference type="OrthoDB" id="9962735at2"/>
<dbReference type="RefSeq" id="WP_121199677.1">
    <property type="nucleotide sequence ID" value="NZ_RBKU01000001.1"/>
</dbReference>
<protein>
    <submittedName>
        <fullName evidence="1">Uncharacterized protein</fullName>
    </submittedName>
</protein>
<name>A0A495J5F9_9SPHI</name>
<keyword evidence="2" id="KW-1185">Reference proteome</keyword>